<keyword evidence="3" id="KW-1185">Reference proteome</keyword>
<evidence type="ECO:0000259" key="1">
    <source>
        <dbReference type="PROSITE" id="PS50174"/>
    </source>
</evidence>
<evidence type="ECO:0000313" key="3">
    <source>
        <dbReference type="Proteomes" id="UP000257109"/>
    </source>
</evidence>
<evidence type="ECO:0000313" key="2">
    <source>
        <dbReference type="EMBL" id="RDX82877.1"/>
    </source>
</evidence>
<dbReference type="Proteomes" id="UP000257109">
    <property type="component" value="Unassembled WGS sequence"/>
</dbReference>
<accession>A0A371FX06</accession>
<reference evidence="2" key="1">
    <citation type="submission" date="2018-05" db="EMBL/GenBank/DDBJ databases">
        <title>Draft genome of Mucuna pruriens seed.</title>
        <authorList>
            <person name="Nnadi N.E."/>
            <person name="Vos R."/>
            <person name="Hasami M.H."/>
            <person name="Devisetty U.K."/>
            <person name="Aguiy J.C."/>
        </authorList>
    </citation>
    <scope>NUCLEOTIDE SEQUENCE [LARGE SCALE GENOMIC DNA]</scope>
    <source>
        <strain evidence="2">JCA_2017</strain>
    </source>
</reference>
<name>A0A371FX06_MUCPR</name>
<proteinExistence type="predicted"/>
<gene>
    <name evidence="2" type="ORF">CR513_36278</name>
</gene>
<dbReference type="EMBL" id="QJKJ01007521">
    <property type="protein sequence ID" value="RDX82877.1"/>
    <property type="molecule type" value="Genomic_DNA"/>
</dbReference>
<dbReference type="Pfam" id="PF01585">
    <property type="entry name" value="G-patch"/>
    <property type="match status" value="1"/>
</dbReference>
<sequence length="75" mass="8143">MAAKVLINNGFQPGKGLGKGLDGIAKPVALSENPGRSKLGYVEATKEKRQGRRVPGKKWIRPDLYRYFTSGGIIS</sequence>
<organism evidence="2 3">
    <name type="scientific">Mucuna pruriens</name>
    <name type="common">Velvet bean</name>
    <name type="synonym">Dolichos pruriens</name>
    <dbReference type="NCBI Taxonomy" id="157652"/>
    <lineage>
        <taxon>Eukaryota</taxon>
        <taxon>Viridiplantae</taxon>
        <taxon>Streptophyta</taxon>
        <taxon>Embryophyta</taxon>
        <taxon>Tracheophyta</taxon>
        <taxon>Spermatophyta</taxon>
        <taxon>Magnoliopsida</taxon>
        <taxon>eudicotyledons</taxon>
        <taxon>Gunneridae</taxon>
        <taxon>Pentapetalae</taxon>
        <taxon>rosids</taxon>
        <taxon>fabids</taxon>
        <taxon>Fabales</taxon>
        <taxon>Fabaceae</taxon>
        <taxon>Papilionoideae</taxon>
        <taxon>50 kb inversion clade</taxon>
        <taxon>NPAAA clade</taxon>
        <taxon>indigoferoid/millettioid clade</taxon>
        <taxon>Phaseoleae</taxon>
        <taxon>Mucuna</taxon>
    </lineage>
</organism>
<dbReference type="AlphaFoldDB" id="A0A371FX06"/>
<dbReference type="InterPro" id="IPR000467">
    <property type="entry name" value="G_patch_dom"/>
</dbReference>
<comment type="caution">
    <text evidence="2">The sequence shown here is derived from an EMBL/GenBank/DDBJ whole genome shotgun (WGS) entry which is preliminary data.</text>
</comment>
<feature type="domain" description="G-patch" evidence="1">
    <location>
        <begin position="1"/>
        <end position="44"/>
    </location>
</feature>
<feature type="non-terminal residue" evidence="2">
    <location>
        <position position="1"/>
    </location>
</feature>
<dbReference type="GO" id="GO:0003676">
    <property type="term" value="F:nucleic acid binding"/>
    <property type="evidence" value="ECO:0007669"/>
    <property type="project" value="InterPro"/>
</dbReference>
<dbReference type="PROSITE" id="PS50174">
    <property type="entry name" value="G_PATCH"/>
    <property type="match status" value="1"/>
</dbReference>
<protein>
    <recommendedName>
        <fullName evidence="1">G-patch domain-containing protein</fullName>
    </recommendedName>
</protein>
<dbReference type="OrthoDB" id="1095202at2759"/>